<dbReference type="EMBL" id="UYRV01118310">
    <property type="protein sequence ID" value="VDN31089.1"/>
    <property type="molecule type" value="Genomic_DNA"/>
</dbReference>
<keyword evidence="3" id="KW-1185">Reference proteome</keyword>
<proteinExistence type="predicted"/>
<name>A0A3P7QLI9_CYLGO</name>
<feature type="domain" description="DSBA-like thioredoxin" evidence="1">
    <location>
        <begin position="1"/>
        <end position="63"/>
    </location>
</feature>
<dbReference type="OrthoDB" id="4664297at2759"/>
<sequence>MRESGNRPPGVVPAKAMYMAKDMQRNNEFWNMKLKAPKNFMELIKTKTSDTAMKLLLIVQKDHPGRLHVLL</sequence>
<dbReference type="AlphaFoldDB" id="A0A3P7QLI9"/>
<dbReference type="InterPro" id="IPR001853">
    <property type="entry name" value="DSBA-like_thioredoxin_dom"/>
</dbReference>
<dbReference type="Gene3D" id="3.40.30.10">
    <property type="entry name" value="Glutaredoxin"/>
    <property type="match status" value="1"/>
</dbReference>
<evidence type="ECO:0000313" key="3">
    <source>
        <dbReference type="Proteomes" id="UP000271889"/>
    </source>
</evidence>
<dbReference type="Proteomes" id="UP000271889">
    <property type="component" value="Unassembled WGS sequence"/>
</dbReference>
<dbReference type="GO" id="GO:0016491">
    <property type="term" value="F:oxidoreductase activity"/>
    <property type="evidence" value="ECO:0007669"/>
    <property type="project" value="InterPro"/>
</dbReference>
<reference evidence="2 3" key="1">
    <citation type="submission" date="2018-11" db="EMBL/GenBank/DDBJ databases">
        <authorList>
            <consortium name="Pathogen Informatics"/>
        </authorList>
    </citation>
    <scope>NUCLEOTIDE SEQUENCE [LARGE SCALE GENOMIC DNA]</scope>
</reference>
<evidence type="ECO:0000313" key="2">
    <source>
        <dbReference type="EMBL" id="VDN31089.1"/>
    </source>
</evidence>
<protein>
    <recommendedName>
        <fullName evidence="1">DSBA-like thioredoxin domain-containing protein</fullName>
    </recommendedName>
</protein>
<organism evidence="2 3">
    <name type="scientific">Cylicostephanus goldi</name>
    <name type="common">Nematode worm</name>
    <dbReference type="NCBI Taxonomy" id="71465"/>
    <lineage>
        <taxon>Eukaryota</taxon>
        <taxon>Metazoa</taxon>
        <taxon>Ecdysozoa</taxon>
        <taxon>Nematoda</taxon>
        <taxon>Chromadorea</taxon>
        <taxon>Rhabditida</taxon>
        <taxon>Rhabditina</taxon>
        <taxon>Rhabditomorpha</taxon>
        <taxon>Strongyloidea</taxon>
        <taxon>Strongylidae</taxon>
        <taxon>Cylicostephanus</taxon>
    </lineage>
</organism>
<gene>
    <name evidence="2" type="ORF">CGOC_LOCUS11714</name>
</gene>
<evidence type="ECO:0000259" key="1">
    <source>
        <dbReference type="Pfam" id="PF01323"/>
    </source>
</evidence>
<accession>A0A3P7QLI9</accession>
<dbReference type="Pfam" id="PF01323">
    <property type="entry name" value="DSBA"/>
    <property type="match status" value="1"/>
</dbReference>